<dbReference type="InterPro" id="IPR011989">
    <property type="entry name" value="ARM-like"/>
</dbReference>
<dbReference type="GO" id="GO:0005737">
    <property type="term" value="C:cytoplasm"/>
    <property type="evidence" value="ECO:0007669"/>
    <property type="project" value="UniProtKB-SubCell"/>
</dbReference>
<evidence type="ECO:0000313" key="12">
    <source>
        <dbReference type="Proteomes" id="UP000789831"/>
    </source>
</evidence>
<dbReference type="SUPFAM" id="SSF48371">
    <property type="entry name" value="ARM repeat"/>
    <property type="match status" value="1"/>
</dbReference>
<dbReference type="Proteomes" id="UP000789831">
    <property type="component" value="Unassembled WGS sequence"/>
</dbReference>
<evidence type="ECO:0000256" key="1">
    <source>
        <dbReference type="ARBA" id="ARBA00004123"/>
    </source>
</evidence>
<dbReference type="InterPro" id="IPR036704">
    <property type="entry name" value="RraA/RraA-like_sf"/>
</dbReference>
<comment type="subcellular location">
    <subcellularLocation>
        <location evidence="2">Cytoplasm</location>
    </subcellularLocation>
    <subcellularLocation>
        <location evidence="1">Nucleus</location>
    </subcellularLocation>
</comment>
<comment type="caution">
    <text evidence="11">The sequence shown here is derived from an EMBL/GenBank/DDBJ whole genome shotgun (WGS) entry which is preliminary data.</text>
</comment>
<dbReference type="OrthoDB" id="244158at2759"/>
<accession>A0A9N8VZQ3</accession>
<dbReference type="CDD" id="cd16841">
    <property type="entry name" value="RraA_family"/>
    <property type="match status" value="1"/>
</dbReference>
<dbReference type="PANTHER" id="PTHR12596:SF2">
    <property type="entry name" value="EXPORTIN-7 ISOFORM X1"/>
    <property type="match status" value="1"/>
</dbReference>
<gene>
    <name evidence="11" type="ORF">AGERDE_LOCUS2786</name>
</gene>
<keyword evidence="8" id="KW-0460">Magnesium</keyword>
<dbReference type="GO" id="GO:0031267">
    <property type="term" value="F:small GTPase binding"/>
    <property type="evidence" value="ECO:0007669"/>
    <property type="project" value="InterPro"/>
</dbReference>
<comment type="cofactor">
    <cofactor evidence="8">
        <name>Mg(2+)</name>
        <dbReference type="ChEBI" id="CHEBI:18420"/>
    </cofactor>
</comment>
<dbReference type="Pfam" id="PF03737">
    <property type="entry name" value="RraA-like"/>
    <property type="match status" value="1"/>
</dbReference>
<dbReference type="InterPro" id="IPR044189">
    <property type="entry name" value="XPO4/7-like"/>
</dbReference>
<dbReference type="EMBL" id="CAJVPL010000245">
    <property type="protein sequence ID" value="CAG8472008.1"/>
    <property type="molecule type" value="Genomic_DNA"/>
</dbReference>
<dbReference type="Pfam" id="PF03810">
    <property type="entry name" value="IBN_N"/>
    <property type="match status" value="1"/>
</dbReference>
<dbReference type="AlphaFoldDB" id="A0A9N8VZQ3"/>
<feature type="binding site" evidence="8">
    <location>
        <begin position="1149"/>
        <end position="1152"/>
    </location>
    <ligand>
        <name>substrate</name>
    </ligand>
</feature>
<evidence type="ECO:0000256" key="6">
    <source>
        <dbReference type="ARBA" id="ARBA00022927"/>
    </source>
</evidence>
<evidence type="ECO:0000259" key="10">
    <source>
        <dbReference type="Pfam" id="PF25795"/>
    </source>
</evidence>
<feature type="domain" description="Importin N-terminal" evidence="9">
    <location>
        <begin position="69"/>
        <end position="123"/>
    </location>
</feature>
<dbReference type="InterPro" id="IPR001494">
    <property type="entry name" value="Importin-beta_N"/>
</dbReference>
<protein>
    <submittedName>
        <fullName evidence="11">10564_t:CDS:1</fullName>
    </submittedName>
</protein>
<evidence type="ECO:0000259" key="9">
    <source>
        <dbReference type="Pfam" id="PF03810"/>
    </source>
</evidence>
<evidence type="ECO:0000256" key="2">
    <source>
        <dbReference type="ARBA" id="ARBA00004496"/>
    </source>
</evidence>
<name>A0A9N8VZQ3_9GLOM</name>
<dbReference type="GO" id="GO:0006611">
    <property type="term" value="P:protein export from nucleus"/>
    <property type="evidence" value="ECO:0007669"/>
    <property type="project" value="TreeGrafter"/>
</dbReference>
<dbReference type="SUPFAM" id="SSF89562">
    <property type="entry name" value="RraA-like"/>
    <property type="match status" value="1"/>
</dbReference>
<dbReference type="GO" id="GO:0005643">
    <property type="term" value="C:nuclear pore"/>
    <property type="evidence" value="ECO:0007669"/>
    <property type="project" value="TreeGrafter"/>
</dbReference>
<organism evidence="11 12">
    <name type="scientific">Ambispora gerdemannii</name>
    <dbReference type="NCBI Taxonomy" id="144530"/>
    <lineage>
        <taxon>Eukaryota</taxon>
        <taxon>Fungi</taxon>
        <taxon>Fungi incertae sedis</taxon>
        <taxon>Mucoromycota</taxon>
        <taxon>Glomeromycotina</taxon>
        <taxon>Glomeromycetes</taxon>
        <taxon>Archaeosporales</taxon>
        <taxon>Ambisporaceae</taxon>
        <taxon>Ambispora</taxon>
    </lineage>
</organism>
<dbReference type="Gene3D" id="1.25.10.10">
    <property type="entry name" value="Leucine-rich Repeat Variant"/>
    <property type="match status" value="1"/>
</dbReference>
<feature type="domain" description="Exportin-7/Ran-binding protein 17 TPR repeats" evidence="10">
    <location>
        <begin position="454"/>
        <end position="694"/>
    </location>
</feature>
<dbReference type="InterPro" id="IPR057947">
    <property type="entry name" value="TPR_XPO7/RBP17"/>
</dbReference>
<keyword evidence="8" id="KW-0479">Metal-binding</keyword>
<comment type="similarity">
    <text evidence="3">Belongs to the exportin family.</text>
</comment>
<evidence type="ECO:0000313" key="11">
    <source>
        <dbReference type="EMBL" id="CAG8472008.1"/>
    </source>
</evidence>
<reference evidence="11" key="1">
    <citation type="submission" date="2021-06" db="EMBL/GenBank/DDBJ databases">
        <authorList>
            <person name="Kallberg Y."/>
            <person name="Tangrot J."/>
            <person name="Rosling A."/>
        </authorList>
    </citation>
    <scope>NUCLEOTIDE SEQUENCE</scope>
    <source>
        <strain evidence="11">MT106</strain>
    </source>
</reference>
<dbReference type="GO" id="GO:0005049">
    <property type="term" value="F:nuclear export signal receptor activity"/>
    <property type="evidence" value="ECO:0007669"/>
    <property type="project" value="InterPro"/>
</dbReference>
<evidence type="ECO:0000256" key="3">
    <source>
        <dbReference type="ARBA" id="ARBA00009466"/>
    </source>
</evidence>
<dbReference type="InterPro" id="IPR016024">
    <property type="entry name" value="ARM-type_fold"/>
</dbReference>
<dbReference type="GO" id="GO:0046872">
    <property type="term" value="F:metal ion binding"/>
    <property type="evidence" value="ECO:0007669"/>
    <property type="project" value="UniProtKB-KW"/>
</dbReference>
<feature type="binding site" evidence="8">
    <location>
        <position position="1172"/>
    </location>
    <ligand>
        <name>Mg(2+)</name>
        <dbReference type="ChEBI" id="CHEBI:18420"/>
    </ligand>
</feature>
<sequence>MDGLHSQNLQYLETLCQDLYNPKTQEQRTNAEKLLDYAFPPFSVTTRIPNSSTSPPVNPIGIVVQTPAECSLYCQLLLQKSNSPYAQMFASAKLKHLVLDHFSTFSLPQKIELRNFVLNYMGQHPDQQPFVIASLAQLFATITKAGWFDSEDFKNVTSDLSSFLQATVDHRVIGLQILSLVVEEINLSTNYAKNLAKQRKTASGFRDAELLDSFRLGLNILRQLLNGEVPFINAQQEIRMKENCLILLRNCLLYDFIGTTPDESSEDAGSVQIPTSWRSTVEDPAFLQTLFQAYKTFQPPLCSKVMEVLVLVSSTRRSLFSEEERARFIHGIMQGTTEILMQSIHLDDLNSYHEFCRLLSRFRSTYQWSEISEKPGYGEWIDLVAGFSIKGFEAWQLASSSVEYLNIFWSKMLSSNGTSRGSNGNRLEVIASQLTRTFISSKVESVASIIEGSTLTDDPLENEDALVADLEIFAHIARCKYDESAGIIISIFDPIAREYQELIRQASSSLINHSLTSAMEVIETKFAWLVYIIGAVIGGRQTYISTEDQDVIDGDLSCKVLQLMNVNQSYSSPQGGNSGFEKLELAFIYFFQQFRKSYIGESTTRISKAYSKLSTLLGINDQNMLLNVLVQKIATNLEVWATRSKVVNRSINLFNDLSGGYSVVRLLRNLETVHYIIQNHNGKNFPFLDVSDNQRIRMIYYSALSRILFSEDNPEKDFEEFVKPWDMTFQELASLNSLEAYRQQAVKATLLGIFRDLRGFILAITGRKNFLVFFEWFYPKHMQVLLHALEAWADDPLAISILKFFHEFVFNRSNRLTFDISSANGILMFRETSKVLCTYGAQWLRRPTITTDKYTEKYKGVSVCFGILMKSFVGRYVNFGVFELYGDKALELALKTTFDLIINIPFDDIIIYPKLSRAFYEMLDTFSNEHMMTLTEMSSDTFLYIMRALAAGIQELDILTIQQTSKPKIQQHWLLNCFAQYSDMLPYLFAANFGAVLFDDRATQWSLSRPLLGLILLNRDVSGFFYLRFERALDSLMEEVELNLTTKNRDRFTQNLTSFKRELNNNNVADALLEIGHPPHGGFLQDIIMYAPDIHTAKISKCIGPAFTIKLVPLSEPAPKLEKHFADAAPEGSIVVVSAPPNTPNAAWGGLMNTRVRMRGVKGVVVDGRIRDLDELREDGLPVFAKGQSVLSARKYTHPFALDVPITIINTGITINPGDFIIADLNGVVCIPKELIDRVLELCEKQVKMDDNVKKDLLNGVSIAEAFKRHRG</sequence>
<evidence type="ECO:0000256" key="5">
    <source>
        <dbReference type="ARBA" id="ARBA00022490"/>
    </source>
</evidence>
<proteinExistence type="inferred from homology"/>
<evidence type="ECO:0000256" key="7">
    <source>
        <dbReference type="ARBA" id="ARBA00023242"/>
    </source>
</evidence>
<feature type="binding site" evidence="8">
    <location>
        <position position="1171"/>
    </location>
    <ligand>
        <name>substrate</name>
    </ligand>
</feature>
<evidence type="ECO:0000256" key="4">
    <source>
        <dbReference type="ARBA" id="ARBA00022448"/>
    </source>
</evidence>
<dbReference type="Pfam" id="PF25795">
    <property type="entry name" value="TPR_XPO7"/>
    <property type="match status" value="1"/>
</dbReference>
<keyword evidence="5" id="KW-0963">Cytoplasm</keyword>
<keyword evidence="4" id="KW-0813">Transport</keyword>
<evidence type="ECO:0000256" key="8">
    <source>
        <dbReference type="PIRSR" id="PIRSR605493-1"/>
    </source>
</evidence>
<dbReference type="Gene3D" id="3.50.30.40">
    <property type="entry name" value="Ribonuclease E inhibitor RraA/RraA-like"/>
    <property type="match status" value="1"/>
</dbReference>
<keyword evidence="7" id="KW-0539">Nucleus</keyword>
<dbReference type="PANTHER" id="PTHR12596">
    <property type="entry name" value="EXPORTIN 4,7-RELATED"/>
    <property type="match status" value="1"/>
</dbReference>
<keyword evidence="12" id="KW-1185">Reference proteome</keyword>
<dbReference type="InterPro" id="IPR005493">
    <property type="entry name" value="RraA/RraA-like"/>
</dbReference>
<keyword evidence="6" id="KW-0653">Protein transport</keyword>